<feature type="compositionally biased region" description="Basic and acidic residues" evidence="1">
    <location>
        <begin position="1"/>
        <end position="11"/>
    </location>
</feature>
<evidence type="ECO:0000256" key="1">
    <source>
        <dbReference type="SAM" id="MobiDB-lite"/>
    </source>
</evidence>
<organism evidence="2">
    <name type="scientific">Colletotrichum fructicola (strain Nara gc5)</name>
    <name type="common">Anthracnose fungus</name>
    <name type="synonym">Colletotrichum gloeosporioides (strain Nara gc5)</name>
    <dbReference type="NCBI Taxonomy" id="1213859"/>
    <lineage>
        <taxon>Eukaryota</taxon>
        <taxon>Fungi</taxon>
        <taxon>Dikarya</taxon>
        <taxon>Ascomycota</taxon>
        <taxon>Pezizomycotina</taxon>
        <taxon>Sordariomycetes</taxon>
        <taxon>Hypocreomycetidae</taxon>
        <taxon>Glomerellales</taxon>
        <taxon>Glomerellaceae</taxon>
        <taxon>Colletotrichum</taxon>
        <taxon>Colletotrichum gloeosporioides species complex</taxon>
    </lineage>
</organism>
<gene>
    <name evidence="2" type="ORF">CGGC5_13681</name>
</gene>
<dbReference type="HOGENOM" id="CLU_1280382_0_0_1"/>
<reference evidence="2" key="1">
    <citation type="submission" date="2012-08" db="EMBL/GenBank/DDBJ databases">
        <title>Genome analysis of Colletotrichum orbiculare and Colletotrichum fructicola.</title>
        <authorList>
            <person name="Gan P.H.P."/>
            <person name="Ikeda K."/>
            <person name="Irieda H."/>
            <person name="Narusaka M."/>
            <person name="O'Connell R.J."/>
            <person name="Narusaka Y."/>
            <person name="Takano Y."/>
            <person name="Kubo Y."/>
            <person name="Shirasu K."/>
        </authorList>
    </citation>
    <scope>NUCLEOTIDE SEQUENCE</scope>
    <source>
        <strain evidence="2">Nara gc5</strain>
    </source>
</reference>
<name>L2FF90_COLFN</name>
<sequence>MAQERMPDRAHPQNLPPLPLRDVGAHPHPARPTPAAPPVEDLVATRAVDHVLRSDAAFHRLAADFYGPRHPWLRDADLGQARWEEYGEFTARSAAAEVQAQTQQQDPAAARRALLLRKIREGEDVERWRRVLGLEDAVFSEQEIRGNGAEGPAFGRGEVRVARGVEVGACIDGPGGEYGPETWVRAEEEERVAHVGVPKAPGDGGEAPRNPFTTEW</sequence>
<accession>L2FF90</accession>
<feature type="region of interest" description="Disordered" evidence="1">
    <location>
        <begin position="195"/>
        <end position="216"/>
    </location>
</feature>
<feature type="region of interest" description="Disordered" evidence="1">
    <location>
        <begin position="1"/>
        <end position="39"/>
    </location>
</feature>
<dbReference type="AlphaFoldDB" id="L2FF90"/>
<dbReference type="STRING" id="1213859.L2FF90"/>
<dbReference type="EMBL" id="KB021193">
    <property type="protein sequence ID" value="ELA25074.1"/>
    <property type="molecule type" value="Genomic_DNA"/>
</dbReference>
<feature type="non-terminal residue" evidence="2">
    <location>
        <position position="216"/>
    </location>
</feature>
<proteinExistence type="predicted"/>
<evidence type="ECO:0000313" key="2">
    <source>
        <dbReference type="EMBL" id="ELA25074.1"/>
    </source>
</evidence>
<protein>
    <submittedName>
        <fullName evidence="2">Uncharacterized protein</fullName>
    </submittedName>
</protein>